<evidence type="ECO:0000256" key="1">
    <source>
        <dbReference type="ARBA" id="ARBA00004196"/>
    </source>
</evidence>
<name>A0A9X3N6Z9_9ACTN</name>
<dbReference type="Pfam" id="PF00496">
    <property type="entry name" value="SBP_bac_5"/>
    <property type="match status" value="1"/>
</dbReference>
<comment type="similarity">
    <text evidence="2">Belongs to the bacterial solute-binding protein 5 family.</text>
</comment>
<dbReference type="InterPro" id="IPR000914">
    <property type="entry name" value="SBP_5_dom"/>
</dbReference>
<proteinExistence type="inferred from homology"/>
<gene>
    <name evidence="6" type="ORF">OJ997_11970</name>
</gene>
<dbReference type="PANTHER" id="PTHR30290">
    <property type="entry name" value="PERIPLASMIC BINDING COMPONENT OF ABC TRANSPORTER"/>
    <property type="match status" value="1"/>
</dbReference>
<accession>A0A9X3N6Z9</accession>
<dbReference type="SUPFAM" id="SSF53850">
    <property type="entry name" value="Periplasmic binding protein-like II"/>
    <property type="match status" value="1"/>
</dbReference>
<protein>
    <submittedName>
        <fullName evidence="6">ABC transporter substrate-binding protein</fullName>
    </submittedName>
</protein>
<dbReference type="Gene3D" id="3.90.76.10">
    <property type="entry name" value="Dipeptide-binding Protein, Domain 1"/>
    <property type="match status" value="1"/>
</dbReference>
<feature type="domain" description="Solute-binding protein family 5" evidence="5">
    <location>
        <begin position="42"/>
        <end position="402"/>
    </location>
</feature>
<keyword evidence="3" id="KW-0813">Transport</keyword>
<comment type="subcellular location">
    <subcellularLocation>
        <location evidence="1">Cell envelope</location>
    </subcellularLocation>
</comment>
<dbReference type="RefSeq" id="WP_270025327.1">
    <property type="nucleotide sequence ID" value="NZ_JAPDDP010000018.1"/>
</dbReference>
<evidence type="ECO:0000313" key="6">
    <source>
        <dbReference type="EMBL" id="MDA0181015.1"/>
    </source>
</evidence>
<reference evidence="6" key="1">
    <citation type="submission" date="2022-10" db="EMBL/GenBank/DDBJ databases">
        <title>The WGS of Solirubrobacter phytolaccae KCTC 29190.</title>
        <authorList>
            <person name="Jiang Z."/>
        </authorList>
    </citation>
    <scope>NUCLEOTIDE SEQUENCE</scope>
    <source>
        <strain evidence="6">KCTC 29190</strain>
    </source>
</reference>
<keyword evidence="4" id="KW-0732">Signal</keyword>
<dbReference type="EMBL" id="JAPDDP010000018">
    <property type="protein sequence ID" value="MDA0181015.1"/>
    <property type="molecule type" value="Genomic_DNA"/>
</dbReference>
<dbReference type="PANTHER" id="PTHR30290:SF10">
    <property type="entry name" value="PERIPLASMIC OLIGOPEPTIDE-BINDING PROTEIN-RELATED"/>
    <property type="match status" value="1"/>
</dbReference>
<dbReference type="Gene3D" id="3.10.105.10">
    <property type="entry name" value="Dipeptide-binding Protein, Domain 3"/>
    <property type="match status" value="1"/>
</dbReference>
<organism evidence="6 7">
    <name type="scientific">Solirubrobacter phytolaccae</name>
    <dbReference type="NCBI Taxonomy" id="1404360"/>
    <lineage>
        <taxon>Bacteria</taxon>
        <taxon>Bacillati</taxon>
        <taxon>Actinomycetota</taxon>
        <taxon>Thermoleophilia</taxon>
        <taxon>Solirubrobacterales</taxon>
        <taxon>Solirubrobacteraceae</taxon>
        <taxon>Solirubrobacter</taxon>
    </lineage>
</organism>
<evidence type="ECO:0000256" key="2">
    <source>
        <dbReference type="ARBA" id="ARBA00005695"/>
    </source>
</evidence>
<dbReference type="GO" id="GO:0043190">
    <property type="term" value="C:ATP-binding cassette (ABC) transporter complex"/>
    <property type="evidence" value="ECO:0007669"/>
    <property type="project" value="InterPro"/>
</dbReference>
<evidence type="ECO:0000256" key="4">
    <source>
        <dbReference type="ARBA" id="ARBA00022729"/>
    </source>
</evidence>
<dbReference type="GO" id="GO:0030313">
    <property type="term" value="C:cell envelope"/>
    <property type="evidence" value="ECO:0007669"/>
    <property type="project" value="UniProtKB-SubCell"/>
</dbReference>
<dbReference type="GO" id="GO:0015833">
    <property type="term" value="P:peptide transport"/>
    <property type="evidence" value="ECO:0007669"/>
    <property type="project" value="TreeGrafter"/>
</dbReference>
<dbReference type="FunFam" id="3.10.105.10:FF:000012">
    <property type="entry name" value="Peptide/nickel transport system substrate-binding protein"/>
    <property type="match status" value="1"/>
</dbReference>
<dbReference type="GO" id="GO:0042597">
    <property type="term" value="C:periplasmic space"/>
    <property type="evidence" value="ECO:0007669"/>
    <property type="project" value="UniProtKB-ARBA"/>
</dbReference>
<dbReference type="GO" id="GO:1904680">
    <property type="term" value="F:peptide transmembrane transporter activity"/>
    <property type="evidence" value="ECO:0007669"/>
    <property type="project" value="TreeGrafter"/>
</dbReference>
<dbReference type="AlphaFoldDB" id="A0A9X3N6Z9"/>
<evidence type="ECO:0000313" key="7">
    <source>
        <dbReference type="Proteomes" id="UP001147653"/>
    </source>
</evidence>
<dbReference type="InterPro" id="IPR039424">
    <property type="entry name" value="SBP_5"/>
</dbReference>
<keyword evidence="7" id="KW-1185">Reference proteome</keyword>
<dbReference type="PIRSF" id="PIRSF002741">
    <property type="entry name" value="MppA"/>
    <property type="match status" value="1"/>
</dbReference>
<evidence type="ECO:0000256" key="3">
    <source>
        <dbReference type="ARBA" id="ARBA00022448"/>
    </source>
</evidence>
<dbReference type="Proteomes" id="UP001147653">
    <property type="component" value="Unassembled WGS sequence"/>
</dbReference>
<comment type="caution">
    <text evidence="6">The sequence shown here is derived from an EMBL/GenBank/DDBJ whole genome shotgun (WGS) entry which is preliminary data.</text>
</comment>
<sequence>MILGSTDKVVALDPVGAYDLGSQQLIGNIYQNLLSVPAGGNKPEPDAAESCEFTDEKTYVCKMKPDLKFSSGDPLTAEDVKFSLDRMVKIADATGPYTLLGSLDSVEATDPTTVTMKLKKADATFPFILTHNVAAIVPDEVYSATEKQPDDKIVGSGPYKLDKYTPNQQAVFSINPEYTGPNKGKTPNFIVQYFEQASALKLAIEQGEVDIAYRSLSPTDLESLRSGGNGVKVVDGAGTEIRYITFNVKKKPVDNVAVRKAIAQVIDREAITTNIYKGTATPLYSTVPSAFPGAKPAFQEAYGDPDPAKAKAILEEAGVSTPVALDGWYTPTHYGPVEADLWNELKRQLEGSGLFKVSLDSTEWDQYKSEAFEKGTYYFYGMGWFPDFPDADNYLSPFMRDGGFFVNGYSNKEVNDLLDEELATDDAAVREEAFGKIQDIQAEDAPLIPLWEGKQVAAIREGVEGVETTFDPAFQFRFWVVSKKAD</sequence>
<dbReference type="Gene3D" id="3.40.190.10">
    <property type="entry name" value="Periplasmic binding protein-like II"/>
    <property type="match status" value="1"/>
</dbReference>
<dbReference type="InterPro" id="IPR030678">
    <property type="entry name" value="Peptide/Ni-bd"/>
</dbReference>
<evidence type="ECO:0000259" key="5">
    <source>
        <dbReference type="Pfam" id="PF00496"/>
    </source>
</evidence>